<evidence type="ECO:0000256" key="4">
    <source>
        <dbReference type="ARBA" id="ARBA00022679"/>
    </source>
</evidence>
<keyword evidence="11" id="KW-1185">Reference proteome</keyword>
<dbReference type="InterPro" id="IPR007177">
    <property type="entry name" value="Tsr3_C"/>
</dbReference>
<comment type="subcellular location">
    <subcellularLocation>
        <location evidence="6">Cytoplasm</location>
    </subcellularLocation>
    <subcellularLocation>
        <location evidence="6">Nucleus</location>
    </subcellularLocation>
</comment>
<dbReference type="Pfam" id="PF04034">
    <property type="entry name" value="Ribo_biogen_C"/>
    <property type="match status" value="1"/>
</dbReference>
<keyword evidence="6" id="KW-0539">Nucleus</keyword>
<evidence type="ECO:0000313" key="11">
    <source>
        <dbReference type="Proteomes" id="UP000007148"/>
    </source>
</evidence>
<dbReference type="InterPro" id="IPR022968">
    <property type="entry name" value="Tsr3-like"/>
</dbReference>
<dbReference type="eggNOG" id="KOG3154">
    <property type="taxonomic scope" value="Eukaryota"/>
</dbReference>
<dbReference type="EMBL" id="CAFZ01000015">
    <property type="protein sequence ID" value="CCA67517.1"/>
    <property type="molecule type" value="Genomic_DNA"/>
</dbReference>
<comment type="catalytic activity">
    <reaction evidence="6">
        <text>an N(1)-methylpseudouridine in rRNA + S-adenosyl-L-methionine = N(1)-methyl-N(3)-[(3S)-3-amino-3-carboxypropyl]pseudouridine in rRNA + S-methyl-5'-thioadenosine + H(+)</text>
        <dbReference type="Rhea" id="RHEA:63296"/>
        <dbReference type="Rhea" id="RHEA-COMP:11634"/>
        <dbReference type="Rhea" id="RHEA-COMP:16310"/>
        <dbReference type="ChEBI" id="CHEBI:15378"/>
        <dbReference type="ChEBI" id="CHEBI:17509"/>
        <dbReference type="ChEBI" id="CHEBI:59789"/>
        <dbReference type="ChEBI" id="CHEBI:74890"/>
        <dbReference type="ChEBI" id="CHEBI:146234"/>
        <dbReference type="EC" id="2.5.1.157"/>
    </reaction>
</comment>
<feature type="region of interest" description="Disordered" evidence="7">
    <location>
        <begin position="1"/>
        <end position="58"/>
    </location>
</feature>
<keyword evidence="2 6" id="KW-0690">Ribosome biogenesis</keyword>
<reference evidence="10 11" key="1">
    <citation type="journal article" date="2011" name="PLoS Pathog.">
        <title>Endophytic Life Strategies Decoded by Genome and Transcriptome Analyses of the Mutualistic Root Symbiont Piriformospora indica.</title>
        <authorList>
            <person name="Zuccaro A."/>
            <person name="Lahrmann U."/>
            <person name="Guldener U."/>
            <person name="Langen G."/>
            <person name="Pfiffi S."/>
            <person name="Biedenkopf D."/>
            <person name="Wong P."/>
            <person name="Samans B."/>
            <person name="Grimm C."/>
            <person name="Basiewicz M."/>
            <person name="Murat C."/>
            <person name="Martin F."/>
            <person name="Kogel K.H."/>
        </authorList>
    </citation>
    <scope>NUCLEOTIDE SEQUENCE [LARGE SCALE GENOMIC DNA]</scope>
    <source>
        <strain evidence="10 11">DSM 11827</strain>
    </source>
</reference>
<dbReference type="PANTHER" id="PTHR20426:SF0">
    <property type="entry name" value="18S RRNA AMINOCARBOXYPROPYLTRANSFERASE"/>
    <property type="match status" value="1"/>
</dbReference>
<feature type="binding site" evidence="6">
    <location>
        <position position="81"/>
    </location>
    <ligand>
        <name>S-adenosyl-L-methionine</name>
        <dbReference type="ChEBI" id="CHEBI:59789"/>
    </ligand>
</feature>
<feature type="compositionally biased region" description="Basic and acidic residues" evidence="7">
    <location>
        <begin position="237"/>
        <end position="262"/>
    </location>
</feature>
<dbReference type="GO" id="GO:0106388">
    <property type="term" value="F:rRNA small subunit aminocarboxypropyltransferase activity"/>
    <property type="evidence" value="ECO:0007669"/>
    <property type="project" value="UniProtKB-EC"/>
</dbReference>
<keyword evidence="5 6" id="KW-0949">S-adenosyl-L-methionine</keyword>
<dbReference type="OrthoDB" id="10262062at2759"/>
<feature type="compositionally biased region" description="Basic and acidic residues" evidence="7">
    <location>
        <begin position="26"/>
        <end position="37"/>
    </location>
</feature>
<dbReference type="PANTHER" id="PTHR20426">
    <property type="entry name" value="RIBOSOME BIOGENESIS PROTEIN TSR3 HOMOLOG"/>
    <property type="match status" value="1"/>
</dbReference>
<feature type="compositionally biased region" description="Basic residues" evidence="7">
    <location>
        <begin position="15"/>
        <end position="25"/>
    </location>
</feature>
<evidence type="ECO:0000256" key="1">
    <source>
        <dbReference type="ARBA" id="ARBA00022490"/>
    </source>
</evidence>
<sequence>MSHVRGKNTRPGGGRGKKLRGGRSGRRNERFYDEERPLSAIDQPESVENASEDETNEEVKPTIDVPVAMWDFGHCDPKRCSGKKLERLGVIKSLRVGQRFRGIVLTPHATQVLSPQDKDIIVGGGVAVVECSWSRLDEIPFGKIKSPNERLLPFMVASNPVNYGRPWKLNCAEAIAAAFYIAGLDPYAEAVMEKFSWGGSFYSLNGTCNTAKEVQDVQEEIIRQSNDQQENDGDDDYASKDWLVENPNRRLSEDHSPGREDTEGATSATPDLGPATRASDV</sequence>
<dbReference type="InterPro" id="IPR007209">
    <property type="entry name" value="RNaseL-inhib-like_metal-bd_dom"/>
</dbReference>
<keyword evidence="4 6" id="KW-0808">Transferase</keyword>
<evidence type="ECO:0000256" key="2">
    <source>
        <dbReference type="ARBA" id="ARBA00022517"/>
    </source>
</evidence>
<feature type="binding site" evidence="6">
    <location>
        <position position="167"/>
    </location>
    <ligand>
        <name>S-adenosyl-L-methionine</name>
        <dbReference type="ChEBI" id="CHEBI:59789"/>
    </ligand>
</feature>
<feature type="binding site" evidence="6">
    <location>
        <position position="129"/>
    </location>
    <ligand>
        <name>S-adenosyl-L-methionine</name>
        <dbReference type="ChEBI" id="CHEBI:59789"/>
    </ligand>
</feature>
<feature type="domain" description="RNase L inhibitor RLI-like possible metal-binding" evidence="9">
    <location>
        <begin position="65"/>
        <end position="99"/>
    </location>
</feature>
<dbReference type="GO" id="GO:0005634">
    <property type="term" value="C:nucleus"/>
    <property type="evidence" value="ECO:0007669"/>
    <property type="project" value="UniProtKB-SubCell"/>
</dbReference>
<feature type="domain" description="16S/18S rRNA aminocarboxypropyltransferase Tsr3 C-terminal" evidence="8">
    <location>
        <begin position="103"/>
        <end position="221"/>
    </location>
</feature>
<dbReference type="InParanoid" id="G4T893"/>
<comment type="function">
    <text evidence="6">Aminocarboxypropyltransferase that catalyzes the aminocarboxypropyl transfer on pseudouridine at position 1191 (Psi1191) in 18S rRNA. It constitutes the last step in biosynthesis of the hypermodified N1-methyl-N3-(3-amino-3-carboxypropyl) pseudouridine (m1acp3-Psi) conserved in eukaryotic 18S rRNA.</text>
</comment>
<proteinExistence type="inferred from homology"/>
<evidence type="ECO:0000256" key="5">
    <source>
        <dbReference type="ARBA" id="ARBA00022691"/>
    </source>
</evidence>
<dbReference type="GO" id="GO:0030490">
    <property type="term" value="P:maturation of SSU-rRNA"/>
    <property type="evidence" value="ECO:0007669"/>
    <property type="project" value="TreeGrafter"/>
</dbReference>
<dbReference type="STRING" id="1109443.G4T893"/>
<keyword evidence="1 6" id="KW-0963">Cytoplasm</keyword>
<comment type="caution">
    <text evidence="10">The sequence shown here is derived from an EMBL/GenBank/DDBJ whole genome shotgun (WGS) entry which is preliminary data.</text>
</comment>
<organism evidence="10 11">
    <name type="scientific">Serendipita indica (strain DSM 11827)</name>
    <name type="common">Root endophyte fungus</name>
    <name type="synonym">Piriformospora indica</name>
    <dbReference type="NCBI Taxonomy" id="1109443"/>
    <lineage>
        <taxon>Eukaryota</taxon>
        <taxon>Fungi</taxon>
        <taxon>Dikarya</taxon>
        <taxon>Basidiomycota</taxon>
        <taxon>Agaricomycotina</taxon>
        <taxon>Agaricomycetes</taxon>
        <taxon>Sebacinales</taxon>
        <taxon>Serendipitaceae</taxon>
        <taxon>Serendipita</taxon>
    </lineage>
</organism>
<dbReference type="OMA" id="APREYIV"/>
<name>G4T893_SERID</name>
<feature type="binding site" evidence="6">
    <location>
        <position position="152"/>
    </location>
    <ligand>
        <name>S-adenosyl-L-methionine</name>
        <dbReference type="ChEBI" id="CHEBI:59789"/>
    </ligand>
</feature>
<keyword evidence="3 6" id="KW-0698">rRNA processing</keyword>
<feature type="region of interest" description="Disordered" evidence="7">
    <location>
        <begin position="223"/>
        <end position="281"/>
    </location>
</feature>
<dbReference type="EC" id="2.5.1.157" evidence="6"/>
<dbReference type="GO" id="GO:0000455">
    <property type="term" value="P:enzyme-directed rRNA pseudouridine synthesis"/>
    <property type="evidence" value="ECO:0007669"/>
    <property type="project" value="UniProtKB-UniRule"/>
</dbReference>
<evidence type="ECO:0000259" key="9">
    <source>
        <dbReference type="Pfam" id="PF04068"/>
    </source>
</evidence>
<dbReference type="GO" id="GO:1904047">
    <property type="term" value="F:S-adenosyl-L-methionine binding"/>
    <property type="evidence" value="ECO:0007669"/>
    <property type="project" value="UniProtKB-UniRule"/>
</dbReference>
<comment type="similarity">
    <text evidence="6">Belongs to the TDD superfamily. TSR3 family.</text>
</comment>
<dbReference type="HAMAP" id="MF_01116">
    <property type="entry name" value="TSR3"/>
    <property type="match status" value="1"/>
</dbReference>
<protein>
    <recommendedName>
        <fullName evidence="6">18S rRNA aminocarboxypropyltransferase</fullName>
        <ecNumber evidence="6">2.5.1.157</ecNumber>
    </recommendedName>
</protein>
<dbReference type="FunCoup" id="G4T893">
    <property type="interactions" value="155"/>
</dbReference>
<accession>G4T893</accession>
<evidence type="ECO:0000259" key="8">
    <source>
        <dbReference type="Pfam" id="PF04034"/>
    </source>
</evidence>
<dbReference type="Pfam" id="PF04068">
    <property type="entry name" value="Fer4_RLI"/>
    <property type="match status" value="1"/>
</dbReference>
<evidence type="ECO:0000256" key="7">
    <source>
        <dbReference type="SAM" id="MobiDB-lite"/>
    </source>
</evidence>
<evidence type="ECO:0000313" key="10">
    <source>
        <dbReference type="EMBL" id="CCA67517.1"/>
    </source>
</evidence>
<dbReference type="Proteomes" id="UP000007148">
    <property type="component" value="Unassembled WGS sequence"/>
</dbReference>
<evidence type="ECO:0000256" key="6">
    <source>
        <dbReference type="HAMAP-Rule" id="MF_03146"/>
    </source>
</evidence>
<dbReference type="HOGENOM" id="CLU_035060_2_1_1"/>
<comment type="catalytic activity">
    <reaction evidence="6">
        <text>N(1)-methylpseudouridine(1191) in yeast 18S rRNA + S-adenosyl-L-methionine = N(1)-methyl-N(3)-[(3S)-3-amino-3-carboxypropyl]pseudouridine(1191) in yeast 18S rRNA + S-methyl-5'-thioadenosine + H(+)</text>
        <dbReference type="Rhea" id="RHEA:63300"/>
        <dbReference type="Rhea" id="RHEA-COMP:13852"/>
        <dbReference type="Rhea" id="RHEA-COMP:16309"/>
        <dbReference type="ChEBI" id="CHEBI:15378"/>
        <dbReference type="ChEBI" id="CHEBI:17509"/>
        <dbReference type="ChEBI" id="CHEBI:59789"/>
        <dbReference type="ChEBI" id="CHEBI:74890"/>
        <dbReference type="ChEBI" id="CHEBI:146234"/>
    </reaction>
</comment>
<gene>
    <name evidence="6" type="primary">TSR3</name>
    <name evidence="10" type="ORF">PIIN_01346</name>
</gene>
<evidence type="ECO:0000256" key="3">
    <source>
        <dbReference type="ARBA" id="ARBA00022552"/>
    </source>
</evidence>
<dbReference type="GO" id="GO:0005737">
    <property type="term" value="C:cytoplasm"/>
    <property type="evidence" value="ECO:0007669"/>
    <property type="project" value="UniProtKB-SubCell"/>
</dbReference>
<dbReference type="AlphaFoldDB" id="G4T893"/>